<proteinExistence type="predicted"/>
<feature type="active site" description="Proton donor" evidence="1">
    <location>
        <position position="80"/>
    </location>
</feature>
<name>A0A7G9R1M1_9MICO</name>
<dbReference type="RefSeq" id="WP_166099258.1">
    <property type="nucleotide sequence ID" value="NZ_BMMY01000005.1"/>
</dbReference>
<dbReference type="GO" id="GO:0005975">
    <property type="term" value="P:carbohydrate metabolic process"/>
    <property type="evidence" value="ECO:0007669"/>
    <property type="project" value="InterPro"/>
</dbReference>
<keyword evidence="2" id="KW-0862">Zinc</keyword>
<dbReference type="NCBIfam" id="TIGR00167">
    <property type="entry name" value="cbbA"/>
    <property type="match status" value="1"/>
</dbReference>
<dbReference type="InterPro" id="IPR050246">
    <property type="entry name" value="Class_II_FBP_aldolase"/>
</dbReference>
<dbReference type="PANTHER" id="PTHR30304:SF0">
    <property type="entry name" value="D-TAGATOSE-1,6-BISPHOSPHATE ALDOLASE SUBUNIT GATY-RELATED"/>
    <property type="match status" value="1"/>
</dbReference>
<dbReference type="SUPFAM" id="SSF51569">
    <property type="entry name" value="Aldolase"/>
    <property type="match status" value="1"/>
</dbReference>
<dbReference type="AlphaFoldDB" id="A0A7G9R1M1"/>
<accession>A0A7G9R1M1</accession>
<dbReference type="CDD" id="cd00947">
    <property type="entry name" value="TBP_aldolase_IIB"/>
    <property type="match status" value="1"/>
</dbReference>
<keyword evidence="4" id="KW-1185">Reference proteome</keyword>
<feature type="binding site" evidence="2">
    <location>
        <position position="176"/>
    </location>
    <ligand>
        <name>Zn(2+)</name>
        <dbReference type="ChEBI" id="CHEBI:29105"/>
        <label>1</label>
        <note>catalytic</note>
    </ligand>
</feature>
<dbReference type="PIRSF" id="PIRSF001359">
    <property type="entry name" value="F_bP_aldolase_II"/>
    <property type="match status" value="1"/>
</dbReference>
<evidence type="ECO:0000313" key="3">
    <source>
        <dbReference type="EMBL" id="QNN49496.1"/>
    </source>
</evidence>
<dbReference type="Pfam" id="PF01116">
    <property type="entry name" value="F_bP_aldolase"/>
    <property type="match status" value="1"/>
</dbReference>
<sequence length="304" mass="32845">MLLSGDQLLAVADRHGFAIPAFNIADYHMFNAIVDVCEQRDAPFIAQIHPNEINLLKFDIVHALRSRIHRSSVPAVLHWDHGSTHEQAVAAIQGGFTSVMIDKSTEPFGVNVELTRRVVETAHSVNVSVEGELGTIGAMEHAVSGDGITYTEPDDAARFVGETGVDSLAIAIGTRHGIYPAGVSPRLDLERLRRIKDAVDIPLVLHGGSNNPDDEIAEAARSGVAKINISSDLKSAYHDRLREVLVDAALYEPDAIQPPAMEALKGVVAQKLDLLGTSNTAHLFTPPAPREVDLFAKTDRSHTV</sequence>
<dbReference type="Gene3D" id="3.20.20.70">
    <property type="entry name" value="Aldolase class I"/>
    <property type="match status" value="1"/>
</dbReference>
<dbReference type="GO" id="GO:0016832">
    <property type="term" value="F:aldehyde-lyase activity"/>
    <property type="evidence" value="ECO:0007669"/>
    <property type="project" value="InterPro"/>
</dbReference>
<keyword evidence="2" id="KW-0479">Metal-binding</keyword>
<organism evidence="3 4">
    <name type="scientific">Phycicoccus endophyticus</name>
    <dbReference type="NCBI Taxonomy" id="1690220"/>
    <lineage>
        <taxon>Bacteria</taxon>
        <taxon>Bacillati</taxon>
        <taxon>Actinomycetota</taxon>
        <taxon>Actinomycetes</taxon>
        <taxon>Micrococcales</taxon>
        <taxon>Intrasporangiaceae</taxon>
        <taxon>Phycicoccus</taxon>
    </lineage>
</organism>
<dbReference type="InterPro" id="IPR000771">
    <property type="entry name" value="FBA_II"/>
</dbReference>
<evidence type="ECO:0000256" key="2">
    <source>
        <dbReference type="PIRSR" id="PIRSR001359-3"/>
    </source>
</evidence>
<feature type="binding site" evidence="2">
    <location>
        <position position="206"/>
    </location>
    <ligand>
        <name>Zn(2+)</name>
        <dbReference type="ChEBI" id="CHEBI:29105"/>
        <label>1</label>
        <note>catalytic</note>
    </ligand>
</feature>
<protein>
    <submittedName>
        <fullName evidence="3">Ketose-bisphosphate aldolase</fullName>
    </submittedName>
</protein>
<dbReference type="Proteomes" id="UP000515976">
    <property type="component" value="Chromosome"/>
</dbReference>
<dbReference type="PANTHER" id="PTHR30304">
    <property type="entry name" value="D-TAGATOSE-1,6-BISPHOSPHATE ALDOLASE"/>
    <property type="match status" value="1"/>
</dbReference>
<feature type="binding site" evidence="2">
    <location>
        <position position="81"/>
    </location>
    <ligand>
        <name>Zn(2+)</name>
        <dbReference type="ChEBI" id="CHEBI:29105"/>
        <label>1</label>
        <note>catalytic</note>
    </ligand>
</feature>
<feature type="binding site" evidence="2">
    <location>
        <position position="102"/>
    </location>
    <ligand>
        <name>Zn(2+)</name>
        <dbReference type="ChEBI" id="CHEBI:29105"/>
        <label>2</label>
    </ligand>
</feature>
<reference evidence="3 4" key="1">
    <citation type="submission" date="2020-08" db="EMBL/GenBank/DDBJ databases">
        <title>Genome sequence of Phycicoccus endophyticus JCM 31784T.</title>
        <authorList>
            <person name="Hyun D.-W."/>
            <person name="Bae J.-W."/>
        </authorList>
    </citation>
    <scope>NUCLEOTIDE SEQUENCE [LARGE SCALE GENOMIC DNA]</scope>
    <source>
        <strain evidence="3 4">JCM 31784</strain>
    </source>
</reference>
<gene>
    <name evidence="3" type="ORF">H9L10_15165</name>
</gene>
<comment type="cofactor">
    <cofactor evidence="2">
        <name>Zn(2+)</name>
        <dbReference type="ChEBI" id="CHEBI:29105"/>
    </cofactor>
    <text evidence="2">Binds 2 Zn(2+) ions per subunit. One is catalytic and the other provides a structural contribution.</text>
</comment>
<dbReference type="GO" id="GO:0008270">
    <property type="term" value="F:zinc ion binding"/>
    <property type="evidence" value="ECO:0007669"/>
    <property type="project" value="InterPro"/>
</dbReference>
<dbReference type="PROSITE" id="PS00806">
    <property type="entry name" value="ALDOLASE_CLASS_II_2"/>
    <property type="match status" value="1"/>
</dbReference>
<feature type="binding site" evidence="2">
    <location>
        <position position="132"/>
    </location>
    <ligand>
        <name>Zn(2+)</name>
        <dbReference type="ChEBI" id="CHEBI:29105"/>
        <label>2</label>
    </ligand>
</feature>
<dbReference type="EMBL" id="CP060712">
    <property type="protein sequence ID" value="QNN49496.1"/>
    <property type="molecule type" value="Genomic_DNA"/>
</dbReference>
<evidence type="ECO:0000313" key="4">
    <source>
        <dbReference type="Proteomes" id="UP000515976"/>
    </source>
</evidence>
<dbReference type="InterPro" id="IPR013785">
    <property type="entry name" value="Aldolase_TIM"/>
</dbReference>
<dbReference type="KEGG" id="pei:H9L10_15165"/>
<evidence type="ECO:0000256" key="1">
    <source>
        <dbReference type="PIRSR" id="PIRSR001359-1"/>
    </source>
</evidence>